<evidence type="ECO:0000256" key="1">
    <source>
        <dbReference type="ARBA" id="ARBA00006484"/>
    </source>
</evidence>
<dbReference type="EMBL" id="KZ825155">
    <property type="protein sequence ID" value="PYI17546.1"/>
    <property type="molecule type" value="Genomic_DNA"/>
</dbReference>
<dbReference type="InterPro" id="IPR002347">
    <property type="entry name" value="SDR_fam"/>
</dbReference>
<proteinExistence type="inferred from homology"/>
<protein>
    <submittedName>
        <fullName evidence="4">Short-chain dehydrogenase/reductase-like protein</fullName>
    </submittedName>
</protein>
<dbReference type="PANTHER" id="PTHR24320">
    <property type="entry name" value="RETINOL DEHYDROGENASE"/>
    <property type="match status" value="1"/>
</dbReference>
<evidence type="ECO:0000256" key="3">
    <source>
        <dbReference type="ARBA" id="ARBA00023002"/>
    </source>
</evidence>
<dbReference type="PANTHER" id="PTHR24320:SF272">
    <property type="entry name" value="NAD(P)-BINDING ROSSMANN-FOLD SUPERFAMILY PROTEIN"/>
    <property type="match status" value="1"/>
</dbReference>
<comment type="similarity">
    <text evidence="1">Belongs to the short-chain dehydrogenases/reductases (SDR) family.</text>
</comment>
<keyword evidence="2" id="KW-0521">NADP</keyword>
<dbReference type="GO" id="GO:0016491">
    <property type="term" value="F:oxidoreductase activity"/>
    <property type="evidence" value="ECO:0007669"/>
    <property type="project" value="UniProtKB-KW"/>
</dbReference>
<dbReference type="OMA" id="KTEYNDW"/>
<keyword evidence="5" id="KW-1185">Reference proteome</keyword>
<dbReference type="SUPFAM" id="SSF51735">
    <property type="entry name" value="NAD(P)-binding Rossmann-fold domains"/>
    <property type="match status" value="1"/>
</dbReference>
<evidence type="ECO:0000313" key="5">
    <source>
        <dbReference type="Proteomes" id="UP000249829"/>
    </source>
</evidence>
<dbReference type="InterPro" id="IPR036291">
    <property type="entry name" value="NAD(P)-bd_dom_sf"/>
</dbReference>
<accession>A0A2V5ID24</accession>
<sequence>MTLNRYAPLHTNPQGLNDARPTAIQILADQNLLDTNAWKDKTILITGGTAGLGAESARVLHRTGAKVFITGRDVAKGERLAREISAANPDPAAPAIEVIYMDYYSLQSVRDGAKEFLRRSGGRLHVLLANAGVVASPRRTTDDGFEGVFGVNYLAGFLLVQLLAPALVASATPGFGSRLVVVSSAGHRARNIHPEDYNALVGEYNASKAYAQSKTATILMSNEFERRYAGRGVHALSLNPGIIMDTEISRGLPGSSAGRREQYYKMEPLLAKMEKSVEQGAATQVWAAVASELEGKGGLYLDDVQVAEEADEASRGQFALPGWASWIWDEAMAARLWEDSLKMVGLGEQVSVS</sequence>
<dbReference type="STRING" id="1450538.A0A2V5ID24"/>
<evidence type="ECO:0000256" key="2">
    <source>
        <dbReference type="ARBA" id="ARBA00022857"/>
    </source>
</evidence>
<dbReference type="PRINTS" id="PR00081">
    <property type="entry name" value="GDHRDH"/>
</dbReference>
<gene>
    <name evidence="4" type="ORF">BO99DRAFT_404271</name>
</gene>
<organism evidence="4 5">
    <name type="scientific">Aspergillus violaceofuscus (strain CBS 115571)</name>
    <dbReference type="NCBI Taxonomy" id="1450538"/>
    <lineage>
        <taxon>Eukaryota</taxon>
        <taxon>Fungi</taxon>
        <taxon>Dikarya</taxon>
        <taxon>Ascomycota</taxon>
        <taxon>Pezizomycotina</taxon>
        <taxon>Eurotiomycetes</taxon>
        <taxon>Eurotiomycetidae</taxon>
        <taxon>Eurotiales</taxon>
        <taxon>Aspergillaceae</taxon>
        <taxon>Aspergillus</taxon>
    </lineage>
</organism>
<reference evidence="4 5" key="1">
    <citation type="submission" date="2018-02" db="EMBL/GenBank/DDBJ databases">
        <title>The genomes of Aspergillus section Nigri reveals drivers in fungal speciation.</title>
        <authorList>
            <consortium name="DOE Joint Genome Institute"/>
            <person name="Vesth T.C."/>
            <person name="Nybo J."/>
            <person name="Theobald S."/>
            <person name="Brandl J."/>
            <person name="Frisvad J.C."/>
            <person name="Nielsen K.F."/>
            <person name="Lyhne E.K."/>
            <person name="Kogle M.E."/>
            <person name="Kuo A."/>
            <person name="Riley R."/>
            <person name="Clum A."/>
            <person name="Nolan M."/>
            <person name="Lipzen A."/>
            <person name="Salamov A."/>
            <person name="Henrissat B."/>
            <person name="Wiebenga A."/>
            <person name="De vries R.P."/>
            <person name="Grigoriev I.V."/>
            <person name="Mortensen U.H."/>
            <person name="Andersen M.R."/>
            <person name="Baker S.E."/>
        </authorList>
    </citation>
    <scope>NUCLEOTIDE SEQUENCE [LARGE SCALE GENOMIC DNA]</scope>
    <source>
        <strain evidence="4 5">CBS 115571</strain>
    </source>
</reference>
<dbReference type="AlphaFoldDB" id="A0A2V5ID24"/>
<keyword evidence="3" id="KW-0560">Oxidoreductase</keyword>
<dbReference type="Gene3D" id="3.40.50.720">
    <property type="entry name" value="NAD(P)-binding Rossmann-like Domain"/>
    <property type="match status" value="1"/>
</dbReference>
<dbReference type="Pfam" id="PF00106">
    <property type="entry name" value="adh_short"/>
    <property type="match status" value="1"/>
</dbReference>
<evidence type="ECO:0000313" key="4">
    <source>
        <dbReference type="EMBL" id="PYI17546.1"/>
    </source>
</evidence>
<dbReference type="Proteomes" id="UP000249829">
    <property type="component" value="Unassembled WGS sequence"/>
</dbReference>
<name>A0A2V5ID24_ASPV1</name>